<dbReference type="KEGG" id="cvr:CHLNCDRAFT_142099"/>
<evidence type="ECO:0000256" key="1">
    <source>
        <dbReference type="SAM" id="MobiDB-lite"/>
    </source>
</evidence>
<organism evidence="3">
    <name type="scientific">Chlorella variabilis</name>
    <name type="common">Green alga</name>
    <dbReference type="NCBI Taxonomy" id="554065"/>
    <lineage>
        <taxon>Eukaryota</taxon>
        <taxon>Viridiplantae</taxon>
        <taxon>Chlorophyta</taxon>
        <taxon>core chlorophytes</taxon>
        <taxon>Trebouxiophyceae</taxon>
        <taxon>Chlorellales</taxon>
        <taxon>Chlorellaceae</taxon>
        <taxon>Chlorella clade</taxon>
        <taxon>Chlorella</taxon>
    </lineage>
</organism>
<dbReference type="OrthoDB" id="242866at2759"/>
<dbReference type="InParanoid" id="E1Z7S1"/>
<evidence type="ECO:0000313" key="3">
    <source>
        <dbReference type="Proteomes" id="UP000008141"/>
    </source>
</evidence>
<sequence length="316" mass="33453">MEAPQDPQQPPPASQQAGEALTTPSPSRKLTSASVRADLVAHIRGLAEACGAVPDICKRRAPGEPDLAVGAQVADWEQLRRRKEFDLLQAYPAAGLHPSTFVPTSQAVPALPDSAAAAVTAAAAAAAALPVPVPAMVPASGSVPLVPAMPAPAAMPAERQAGGGVRQVGKITKANKQKSGGRTFTSKYRGVHQTFPTRRWEAQFRCGRGQRAWVREEQAARAYDKMMLWCELHNATGVKGGITNFDASSYEASVFAEVAFLQQCTQASGAGALADDDLVQMLRSEGRRQAAQRMLKQKRDGAAAYARDNASDSENE</sequence>
<dbReference type="AlphaFoldDB" id="E1Z7S1"/>
<dbReference type="Proteomes" id="UP000008141">
    <property type="component" value="Unassembled WGS sequence"/>
</dbReference>
<dbReference type="eggNOG" id="ENOG502SRQP">
    <property type="taxonomic scope" value="Eukaryota"/>
</dbReference>
<feature type="region of interest" description="Disordered" evidence="1">
    <location>
        <begin position="289"/>
        <end position="316"/>
    </location>
</feature>
<gene>
    <name evidence="2" type="ORF">CHLNCDRAFT_142099</name>
</gene>
<feature type="region of interest" description="Disordered" evidence="1">
    <location>
        <begin position="1"/>
        <end position="32"/>
    </location>
</feature>
<dbReference type="RefSeq" id="XP_005850323.1">
    <property type="nucleotide sequence ID" value="XM_005850261.1"/>
</dbReference>
<dbReference type="GO" id="GO:0003700">
    <property type="term" value="F:DNA-binding transcription factor activity"/>
    <property type="evidence" value="ECO:0007669"/>
    <property type="project" value="InterPro"/>
</dbReference>
<evidence type="ECO:0000313" key="2">
    <source>
        <dbReference type="EMBL" id="EFN58221.1"/>
    </source>
</evidence>
<name>E1Z7S1_CHLVA</name>
<feature type="compositionally biased region" description="Polar residues" evidence="1">
    <location>
        <begin position="22"/>
        <end position="32"/>
    </location>
</feature>
<dbReference type="InterPro" id="IPR036955">
    <property type="entry name" value="AP2/ERF_dom_sf"/>
</dbReference>
<evidence type="ECO:0008006" key="4">
    <source>
        <dbReference type="Google" id="ProtNLM"/>
    </source>
</evidence>
<proteinExistence type="predicted"/>
<dbReference type="EMBL" id="GL433838">
    <property type="protein sequence ID" value="EFN58221.1"/>
    <property type="molecule type" value="Genomic_DNA"/>
</dbReference>
<keyword evidence="3" id="KW-1185">Reference proteome</keyword>
<accession>E1Z7S1</accession>
<dbReference type="Gene3D" id="3.30.730.10">
    <property type="entry name" value="AP2/ERF domain"/>
    <property type="match status" value="1"/>
</dbReference>
<protein>
    <recommendedName>
        <fullName evidence="4">AP2/ERF domain-containing protein</fullName>
    </recommendedName>
</protein>
<reference evidence="2 3" key="1">
    <citation type="journal article" date="2010" name="Plant Cell">
        <title>The Chlorella variabilis NC64A genome reveals adaptation to photosymbiosis, coevolution with viruses, and cryptic sex.</title>
        <authorList>
            <person name="Blanc G."/>
            <person name="Duncan G."/>
            <person name="Agarkova I."/>
            <person name="Borodovsky M."/>
            <person name="Gurnon J."/>
            <person name="Kuo A."/>
            <person name="Lindquist E."/>
            <person name="Lucas S."/>
            <person name="Pangilinan J."/>
            <person name="Polle J."/>
            <person name="Salamov A."/>
            <person name="Terry A."/>
            <person name="Yamada T."/>
            <person name="Dunigan D.D."/>
            <person name="Grigoriev I.V."/>
            <person name="Claverie J.M."/>
            <person name="Van Etten J.L."/>
        </authorList>
    </citation>
    <scope>NUCLEOTIDE SEQUENCE [LARGE SCALE GENOMIC DNA]</scope>
    <source>
        <strain evidence="2 3">NC64A</strain>
    </source>
</reference>
<dbReference type="GeneID" id="17357350"/>